<dbReference type="EMBL" id="AYYO01000044">
    <property type="protein sequence ID" value="KRM54842.1"/>
    <property type="molecule type" value="Genomic_DNA"/>
</dbReference>
<dbReference type="STRING" id="1291052.FC18_GL002259"/>
<dbReference type="SUPFAM" id="SSF56542">
    <property type="entry name" value="Substrate-binding domain of HMG-CoA reductase"/>
    <property type="match status" value="1"/>
</dbReference>
<dbReference type="GO" id="GO:0140643">
    <property type="term" value="F:hydroxymethylglutaryl-CoA reductase (NADH) activity"/>
    <property type="evidence" value="ECO:0007669"/>
    <property type="project" value="UniProtKB-EC"/>
</dbReference>
<gene>
    <name evidence="4" type="ORF">FC18_GL002259</name>
</gene>
<dbReference type="InterPro" id="IPR004553">
    <property type="entry name" value="HMG_CoA_Rdtase_bac-typ"/>
</dbReference>
<evidence type="ECO:0000256" key="1">
    <source>
        <dbReference type="ARBA" id="ARBA00007661"/>
    </source>
</evidence>
<accession>A0A0R1ZKE0</accession>
<dbReference type="PATRIC" id="fig|1291052.5.peg.2327"/>
<comment type="similarity">
    <text evidence="1 3">Belongs to the HMG-CoA reductase family.</text>
</comment>
<sequence length="459" mass="47728">MRARIGTTRFCLEPVTDRDGAIITAVFYGGKILPKKFYQLSREERLQQLVAEGSLAENDADYLAANHVLPSAVAAHLGENQLGQFPLPYGIARTLMVNGVTRNVAMVGEEPSVVAAASNGARMALAGGGVQVAVPEHTVTGEVVFADVADPDAAVALISSREDDIWDAAAYAHPSIIGRGGGLKQVQVQAIGQFVKIRLVIDPQAAMGANMVNTIAEAVAHMVGQWLHQEALLAILSNYTDDPVVATVAIPVAAVATKSLPGSVVAARIAAASAFGFIDEERATTNNKGIMNGIEAATIALGNDYRAVSTAVHAYAAQSGAYQPLTRWTTDGKMLHGQLRVPLQLGVVGGATAALPLAQIAMRLGKIATVADAQAVLAALGLVQNLAALRALVGPGIQSGHMALQAGALAIAAGATGTEIDALTHLLQTTDKTIGRAKELLAQLRADKQSEENDNEDRD</sequence>
<dbReference type="SUPFAM" id="SSF55035">
    <property type="entry name" value="NAD-binding domain of HMG-CoA reductase"/>
    <property type="match status" value="1"/>
</dbReference>
<dbReference type="UniPathway" id="UPA00257">
    <property type="reaction ID" value="UER00367"/>
</dbReference>
<evidence type="ECO:0000256" key="3">
    <source>
        <dbReference type="RuleBase" id="RU361219"/>
    </source>
</evidence>
<dbReference type="NCBIfam" id="TIGR00532">
    <property type="entry name" value="HMG_CoA_R_NAD"/>
    <property type="match status" value="1"/>
</dbReference>
<organism evidence="4 5">
    <name type="scientific">Lacticaseibacillus sharpeae JCM 1186 = DSM 20505</name>
    <dbReference type="NCBI Taxonomy" id="1291052"/>
    <lineage>
        <taxon>Bacteria</taxon>
        <taxon>Bacillati</taxon>
        <taxon>Bacillota</taxon>
        <taxon>Bacilli</taxon>
        <taxon>Lactobacillales</taxon>
        <taxon>Lactobacillaceae</taxon>
        <taxon>Lacticaseibacillus</taxon>
    </lineage>
</organism>
<dbReference type="Pfam" id="PF00368">
    <property type="entry name" value="HMG-CoA_red"/>
    <property type="match status" value="1"/>
</dbReference>
<dbReference type="EC" id="1.1.1.88" evidence="3"/>
<dbReference type="PRINTS" id="PR00071">
    <property type="entry name" value="HMGCOARDTASE"/>
</dbReference>
<keyword evidence="5" id="KW-1185">Reference proteome</keyword>
<dbReference type="PROSITE" id="PS50065">
    <property type="entry name" value="HMG_COA_REDUCTASE_4"/>
    <property type="match status" value="1"/>
</dbReference>
<dbReference type="GO" id="GO:0004420">
    <property type="term" value="F:hydroxymethylglutaryl-CoA reductase (NADPH) activity"/>
    <property type="evidence" value="ECO:0007669"/>
    <property type="project" value="InterPro"/>
</dbReference>
<dbReference type="GO" id="GO:0015936">
    <property type="term" value="P:coenzyme A metabolic process"/>
    <property type="evidence" value="ECO:0007669"/>
    <property type="project" value="InterPro"/>
</dbReference>
<keyword evidence="3" id="KW-0520">NAD</keyword>
<proteinExistence type="inferred from homology"/>
<keyword evidence="2 3" id="KW-0560">Oxidoreductase</keyword>
<reference evidence="4 5" key="1">
    <citation type="journal article" date="2015" name="Genome Announc.">
        <title>Expanding the biotechnology potential of lactobacilli through comparative genomics of 213 strains and associated genera.</title>
        <authorList>
            <person name="Sun Z."/>
            <person name="Harris H.M."/>
            <person name="McCann A."/>
            <person name="Guo C."/>
            <person name="Argimon S."/>
            <person name="Zhang W."/>
            <person name="Yang X."/>
            <person name="Jeffery I.B."/>
            <person name="Cooney J.C."/>
            <person name="Kagawa T.F."/>
            <person name="Liu W."/>
            <person name="Song Y."/>
            <person name="Salvetti E."/>
            <person name="Wrobel A."/>
            <person name="Rasinkangas P."/>
            <person name="Parkhill J."/>
            <person name="Rea M.C."/>
            <person name="O'Sullivan O."/>
            <person name="Ritari J."/>
            <person name="Douillard F.P."/>
            <person name="Paul Ross R."/>
            <person name="Yang R."/>
            <person name="Briner A.E."/>
            <person name="Felis G.E."/>
            <person name="de Vos W.M."/>
            <person name="Barrangou R."/>
            <person name="Klaenhammer T.R."/>
            <person name="Caufield P.W."/>
            <person name="Cui Y."/>
            <person name="Zhang H."/>
            <person name="O'Toole P.W."/>
        </authorList>
    </citation>
    <scope>NUCLEOTIDE SEQUENCE [LARGE SCALE GENOMIC DNA]</scope>
    <source>
        <strain evidence="4 5">DSM 20505</strain>
    </source>
</reference>
<dbReference type="PANTHER" id="PTHR10572">
    <property type="entry name" value="3-HYDROXY-3-METHYLGLUTARYL-COENZYME A REDUCTASE"/>
    <property type="match status" value="1"/>
</dbReference>
<dbReference type="InterPro" id="IPR002202">
    <property type="entry name" value="HMG_CoA_Rdtase"/>
</dbReference>
<comment type="pathway">
    <text evidence="3">Metabolic intermediate metabolism; (R)-mevalonate degradation; (S)-3-hydroxy-3-methylglutaryl-CoA from (R)-mevalonate: step 1/1.</text>
</comment>
<dbReference type="PROSITE" id="PS00318">
    <property type="entry name" value="HMG_COA_REDUCTASE_2"/>
    <property type="match status" value="1"/>
</dbReference>
<evidence type="ECO:0000313" key="5">
    <source>
        <dbReference type="Proteomes" id="UP000051679"/>
    </source>
</evidence>
<name>A0A0R1ZKE0_9LACO</name>
<dbReference type="PANTHER" id="PTHR10572:SF24">
    <property type="entry name" value="3-HYDROXY-3-METHYLGLUTARYL-COENZYME A REDUCTASE"/>
    <property type="match status" value="1"/>
</dbReference>
<comment type="catalytic activity">
    <reaction evidence="3">
        <text>(R)-mevalonate + 2 NAD(+) + CoA = (3S)-3-hydroxy-3-methylglutaryl-CoA + 2 NADH + 2 H(+)</text>
        <dbReference type="Rhea" id="RHEA:14833"/>
        <dbReference type="ChEBI" id="CHEBI:15378"/>
        <dbReference type="ChEBI" id="CHEBI:36464"/>
        <dbReference type="ChEBI" id="CHEBI:43074"/>
        <dbReference type="ChEBI" id="CHEBI:57287"/>
        <dbReference type="ChEBI" id="CHEBI:57540"/>
        <dbReference type="ChEBI" id="CHEBI:57945"/>
        <dbReference type="EC" id="1.1.1.88"/>
    </reaction>
</comment>
<evidence type="ECO:0000256" key="2">
    <source>
        <dbReference type="ARBA" id="ARBA00023002"/>
    </source>
</evidence>
<dbReference type="InterPro" id="IPR023076">
    <property type="entry name" value="HMG_CoA_Rdtase_CS"/>
</dbReference>
<dbReference type="AlphaFoldDB" id="A0A0R1ZKE0"/>
<evidence type="ECO:0000313" key="4">
    <source>
        <dbReference type="EMBL" id="KRM54842.1"/>
    </source>
</evidence>
<comment type="caution">
    <text evidence="4">The sequence shown here is derived from an EMBL/GenBank/DDBJ whole genome shotgun (WGS) entry which is preliminary data.</text>
</comment>
<dbReference type="Proteomes" id="UP000051679">
    <property type="component" value="Unassembled WGS sequence"/>
</dbReference>
<dbReference type="Gene3D" id="3.90.770.10">
    <property type="entry name" value="3-hydroxy-3-methylglutaryl-coenzyme A Reductase, Chain A, domain 2"/>
    <property type="match status" value="2"/>
</dbReference>
<dbReference type="Gene3D" id="1.10.8.660">
    <property type="match status" value="1"/>
</dbReference>
<dbReference type="InterPro" id="IPR009023">
    <property type="entry name" value="HMG_CoA_Rdtase_NAD(P)-bd_sf"/>
</dbReference>
<dbReference type="InterPro" id="IPR009029">
    <property type="entry name" value="HMG_CoA_Rdtase_sub-bd_dom_sf"/>
</dbReference>
<dbReference type="InterPro" id="IPR023074">
    <property type="entry name" value="HMG_CoA_Rdtase_cat_sf"/>
</dbReference>
<protein>
    <recommendedName>
        <fullName evidence="3">3-hydroxy-3-methylglutaryl coenzyme A reductase</fullName>
        <shortName evidence="3">HMG-CoA reductase</shortName>
        <ecNumber evidence="3">1.1.1.88</ecNumber>
    </recommendedName>
</protein>